<evidence type="ECO:0000256" key="4">
    <source>
        <dbReference type="ARBA" id="ARBA00022729"/>
    </source>
</evidence>
<gene>
    <name evidence="10" type="ORF">V3851_14285</name>
</gene>
<dbReference type="PANTHER" id="PTHR35789:SF1">
    <property type="entry name" value="SPORE GERMINATION PROTEIN B3"/>
    <property type="match status" value="1"/>
</dbReference>
<keyword evidence="11" id="KW-1185">Reference proteome</keyword>
<evidence type="ECO:0000256" key="7">
    <source>
        <dbReference type="ARBA" id="ARBA00023288"/>
    </source>
</evidence>
<dbReference type="InterPro" id="IPR008844">
    <property type="entry name" value="Spore_GerAC-like"/>
</dbReference>
<comment type="similarity">
    <text evidence="2">Belongs to the GerABKC lipoprotein family.</text>
</comment>
<dbReference type="Pfam" id="PF25198">
    <property type="entry name" value="Spore_GerAC_N"/>
    <property type="match status" value="1"/>
</dbReference>
<dbReference type="RefSeq" id="WP_331847227.1">
    <property type="nucleotide sequence ID" value="NZ_JAZHPZ010000006.1"/>
</dbReference>
<dbReference type="InterPro" id="IPR038501">
    <property type="entry name" value="Spore_GerAC_C_sf"/>
</dbReference>
<keyword evidence="5" id="KW-0472">Membrane</keyword>
<proteinExistence type="inferred from homology"/>
<dbReference type="NCBIfam" id="TIGR02887">
    <property type="entry name" value="spore_ger_x_C"/>
    <property type="match status" value="1"/>
</dbReference>
<keyword evidence="6" id="KW-0564">Palmitate</keyword>
<dbReference type="Pfam" id="PF05504">
    <property type="entry name" value="Spore_GerAC"/>
    <property type="match status" value="1"/>
</dbReference>
<dbReference type="EMBL" id="JAZHPZ010000006">
    <property type="protein sequence ID" value="MEF2967006.1"/>
    <property type="molecule type" value="Genomic_DNA"/>
</dbReference>
<dbReference type="PROSITE" id="PS51257">
    <property type="entry name" value="PROKAR_LIPOPROTEIN"/>
    <property type="match status" value="1"/>
</dbReference>
<feature type="domain" description="Spore germination protein N-terminal" evidence="9">
    <location>
        <begin position="25"/>
        <end position="191"/>
    </location>
</feature>
<organism evidence="10 11">
    <name type="scientific">Paenibacillus haidiansis</name>
    <dbReference type="NCBI Taxonomy" id="1574488"/>
    <lineage>
        <taxon>Bacteria</taxon>
        <taxon>Bacillati</taxon>
        <taxon>Bacillota</taxon>
        <taxon>Bacilli</taxon>
        <taxon>Bacillales</taxon>
        <taxon>Paenibacillaceae</taxon>
        <taxon>Paenibacillus</taxon>
    </lineage>
</organism>
<dbReference type="InterPro" id="IPR057336">
    <property type="entry name" value="GerAC_N"/>
</dbReference>
<comment type="subcellular location">
    <subcellularLocation>
        <location evidence="1">Membrane</location>
        <topology evidence="1">Lipid-anchor</topology>
    </subcellularLocation>
</comment>
<sequence>MTDSIRKVAACVAGLLFLLLTGCNDKLNLEDSTVPLGLGLDIVDDKLHFYVSAPVFSKEAKKKSSEAEGAVRGLRESRSLLDAQLPGAVASRNYQVIMIGKEMLRHDGWFIMLDAFFRDPRNTTTVRMIAVDGPVSEYIYTKTKDRPMDGFFLRGLVDTSSRMAETVKTTLQELHRQLDDKAMTPAIAEVKIKNGKIMLKGTALLSQKGRYETSLNYQETALLQLLRRDARAGVSLSYPFPGVSKTGLFDTEYVSFSLGAHSVKIRPSYENGRFRFKIKVKSVIVVTEKLFEYDLWKKHKEFADKLEEPMKAQIEELLAKCRQHKIDPVGFGLYARAYEYSHYKEVQDRWGDEFSRADFDVSVDLRIASPGAVQ</sequence>
<dbReference type="InterPro" id="IPR046953">
    <property type="entry name" value="Spore_GerAC-like_C"/>
</dbReference>
<evidence type="ECO:0000259" key="9">
    <source>
        <dbReference type="Pfam" id="PF25198"/>
    </source>
</evidence>
<evidence type="ECO:0000256" key="5">
    <source>
        <dbReference type="ARBA" id="ARBA00023136"/>
    </source>
</evidence>
<evidence type="ECO:0000259" key="8">
    <source>
        <dbReference type="Pfam" id="PF05504"/>
    </source>
</evidence>
<reference evidence="10 11" key="1">
    <citation type="submission" date="2024-02" db="EMBL/GenBank/DDBJ databases">
        <title>A nitrogen-fixing paenibacillus bacterium.</title>
        <authorList>
            <person name="Zhang W.L."/>
            <person name="Chen S.F."/>
        </authorList>
    </citation>
    <scope>NUCLEOTIDE SEQUENCE [LARGE SCALE GENOMIC DNA]</scope>
    <source>
        <strain evidence="10 11">M1</strain>
    </source>
</reference>
<dbReference type="PANTHER" id="PTHR35789">
    <property type="entry name" value="SPORE GERMINATION PROTEIN B3"/>
    <property type="match status" value="1"/>
</dbReference>
<evidence type="ECO:0000256" key="3">
    <source>
        <dbReference type="ARBA" id="ARBA00022544"/>
    </source>
</evidence>
<keyword evidence="4" id="KW-0732">Signal</keyword>
<evidence type="ECO:0000313" key="11">
    <source>
        <dbReference type="Proteomes" id="UP001306950"/>
    </source>
</evidence>
<evidence type="ECO:0000313" key="10">
    <source>
        <dbReference type="EMBL" id="MEF2967006.1"/>
    </source>
</evidence>
<dbReference type="Proteomes" id="UP001306950">
    <property type="component" value="Unassembled WGS sequence"/>
</dbReference>
<evidence type="ECO:0000256" key="2">
    <source>
        <dbReference type="ARBA" id="ARBA00007886"/>
    </source>
</evidence>
<feature type="domain" description="Spore germination GerAC-like C-terminal" evidence="8">
    <location>
        <begin position="200"/>
        <end position="371"/>
    </location>
</feature>
<accession>A0ABU7VUV7</accession>
<protein>
    <submittedName>
        <fullName evidence="10">Ger(X)C family spore germination protein</fullName>
    </submittedName>
</protein>
<evidence type="ECO:0000256" key="6">
    <source>
        <dbReference type="ARBA" id="ARBA00023139"/>
    </source>
</evidence>
<name>A0ABU7VUV7_9BACL</name>
<evidence type="ECO:0000256" key="1">
    <source>
        <dbReference type="ARBA" id="ARBA00004635"/>
    </source>
</evidence>
<dbReference type="Gene3D" id="3.30.300.210">
    <property type="entry name" value="Nutrient germinant receptor protein C, domain 3"/>
    <property type="match status" value="1"/>
</dbReference>
<comment type="caution">
    <text evidence="10">The sequence shown here is derived from an EMBL/GenBank/DDBJ whole genome shotgun (WGS) entry which is preliminary data.</text>
</comment>
<keyword evidence="3" id="KW-0309">Germination</keyword>
<keyword evidence="7" id="KW-0449">Lipoprotein</keyword>